<dbReference type="CDD" id="cd00770">
    <property type="entry name" value="SerRS_core"/>
    <property type="match status" value="1"/>
</dbReference>
<dbReference type="InterPro" id="IPR033729">
    <property type="entry name" value="SerRS_core"/>
</dbReference>
<feature type="binding site" evidence="12">
    <location>
        <begin position="285"/>
        <end position="287"/>
    </location>
    <ligand>
        <name>L-serine</name>
        <dbReference type="ChEBI" id="CHEBI:33384"/>
    </ligand>
</feature>
<evidence type="ECO:0000256" key="3">
    <source>
        <dbReference type="ARBA" id="ARBA00010728"/>
    </source>
</evidence>
<dbReference type="InterPro" id="IPR006195">
    <property type="entry name" value="aa-tRNA-synth_II"/>
</dbReference>
<evidence type="ECO:0000256" key="7">
    <source>
        <dbReference type="ARBA" id="ARBA00022840"/>
    </source>
</evidence>
<feature type="binding site" evidence="12 13">
    <location>
        <position position="339"/>
    </location>
    <ligand>
        <name>L-serine</name>
        <dbReference type="ChEBI" id="CHEBI:33384"/>
    </ligand>
</feature>
<comment type="similarity">
    <text evidence="3 12">Belongs to the class-II aminoacyl-tRNA synthetase family. Type-1 seryl-tRNA synthetase subfamily.</text>
</comment>
<evidence type="ECO:0000256" key="9">
    <source>
        <dbReference type="ARBA" id="ARBA00023146"/>
    </source>
</evidence>
<dbReference type="GO" id="GO:0005737">
    <property type="term" value="C:cytoplasm"/>
    <property type="evidence" value="ECO:0007669"/>
    <property type="project" value="UniProtKB-SubCell"/>
</dbReference>
<accession>A0A2H0TD55</accession>
<dbReference type="InterPro" id="IPR002317">
    <property type="entry name" value="Ser-tRNA-ligase_type_1"/>
</dbReference>
<keyword evidence="9 12" id="KW-0030">Aminoacyl-tRNA synthetase</keyword>
<feature type="domain" description="Aminoacyl-transfer RNA synthetases class-II family profile" evidence="16">
    <location>
        <begin position="240"/>
        <end position="465"/>
    </location>
</feature>
<dbReference type="Pfam" id="PF00587">
    <property type="entry name" value="tRNA-synt_2b"/>
    <property type="match status" value="1"/>
</dbReference>
<feature type="binding site" evidence="13">
    <location>
        <position position="285"/>
    </location>
    <ligand>
        <name>L-serine</name>
        <dbReference type="ChEBI" id="CHEBI:33384"/>
    </ligand>
</feature>
<comment type="pathway">
    <text evidence="2 12">Aminoacyl-tRNA biosynthesis; selenocysteinyl-tRNA(Sec) biosynthesis; L-seryl-tRNA(Sec) from L-serine and tRNA(Sec): step 1/1.</text>
</comment>
<dbReference type="GO" id="GO:0004828">
    <property type="term" value="F:serine-tRNA ligase activity"/>
    <property type="evidence" value="ECO:0007669"/>
    <property type="project" value="UniProtKB-UniRule"/>
</dbReference>
<comment type="caution">
    <text evidence="12">Lacks conserved residue(s) required for the propagation of feature annotation.</text>
</comment>
<dbReference type="AlphaFoldDB" id="A0A2H0TD55"/>
<protein>
    <recommendedName>
        <fullName evidence="12">Serine--tRNA ligase</fullName>
        <ecNumber evidence="12">6.1.1.11</ecNumber>
    </recommendedName>
    <alternativeName>
        <fullName evidence="12">Seryl-tRNA synthetase</fullName>
        <shortName evidence="12">SerRS</shortName>
    </alternativeName>
    <alternativeName>
        <fullName evidence="12">Seryl-tRNA(Ser/Sec) synthetase</fullName>
    </alternativeName>
</protein>
<comment type="catalytic activity">
    <reaction evidence="11 12">
        <text>tRNA(Ser) + L-serine + ATP = L-seryl-tRNA(Ser) + AMP + diphosphate + H(+)</text>
        <dbReference type="Rhea" id="RHEA:12292"/>
        <dbReference type="Rhea" id="RHEA-COMP:9669"/>
        <dbReference type="Rhea" id="RHEA-COMP:9703"/>
        <dbReference type="ChEBI" id="CHEBI:15378"/>
        <dbReference type="ChEBI" id="CHEBI:30616"/>
        <dbReference type="ChEBI" id="CHEBI:33019"/>
        <dbReference type="ChEBI" id="CHEBI:33384"/>
        <dbReference type="ChEBI" id="CHEBI:78442"/>
        <dbReference type="ChEBI" id="CHEBI:78533"/>
        <dbReference type="ChEBI" id="CHEBI:456215"/>
        <dbReference type="EC" id="6.1.1.11"/>
    </reaction>
</comment>
<dbReference type="PROSITE" id="PS50862">
    <property type="entry name" value="AA_TRNA_LIGASE_II"/>
    <property type="match status" value="1"/>
</dbReference>
<evidence type="ECO:0000256" key="2">
    <source>
        <dbReference type="ARBA" id="ARBA00005045"/>
    </source>
</evidence>
<gene>
    <name evidence="12" type="primary">serS</name>
    <name evidence="17" type="ORF">COU47_02835</name>
</gene>
<feature type="region of interest" description="Disordered" evidence="15">
    <location>
        <begin position="165"/>
        <end position="187"/>
    </location>
</feature>
<dbReference type="PANTHER" id="PTHR43697:SF1">
    <property type="entry name" value="SERINE--TRNA LIGASE"/>
    <property type="match status" value="1"/>
</dbReference>
<keyword evidence="4 12" id="KW-0963">Cytoplasm</keyword>
<comment type="domain">
    <text evidence="12">Consists of two distinct domains, a catalytic core and a N-terminal extension that is involved in tRNA binding.</text>
</comment>
<keyword evidence="5 12" id="KW-0436">Ligase</keyword>
<comment type="caution">
    <text evidence="17">The sequence shown here is derived from an EMBL/GenBank/DDBJ whole genome shotgun (WGS) entry which is preliminary data.</text>
</comment>
<keyword evidence="8 12" id="KW-0648">Protein biosynthesis</keyword>
<dbReference type="InterPro" id="IPR010978">
    <property type="entry name" value="tRNA-bd_arm"/>
</dbReference>
<name>A0A2H0TD55_9BACT</name>
<proteinExistence type="inferred from homology"/>
<reference evidence="18" key="1">
    <citation type="submission" date="2017-09" db="EMBL/GenBank/DDBJ databases">
        <title>Depth-based differentiation of microbial function through sediment-hosted aquifers and enrichment of novel symbionts in the deep terrestrial subsurface.</title>
        <authorList>
            <person name="Probst A.J."/>
            <person name="Ladd B."/>
            <person name="Jarett J.K."/>
            <person name="Geller-Mcgrath D.E."/>
            <person name="Sieber C.M.K."/>
            <person name="Emerson J.B."/>
            <person name="Anantharaman K."/>
            <person name="Thomas B.C."/>
            <person name="Malmstrom R."/>
            <person name="Stieglmeier M."/>
            <person name="Klingl A."/>
            <person name="Woyke T."/>
            <person name="Ryan C.M."/>
            <person name="Banfield J.F."/>
        </authorList>
    </citation>
    <scope>NUCLEOTIDE SEQUENCE [LARGE SCALE GENOMIC DNA]</scope>
</reference>
<dbReference type="GO" id="GO:0016260">
    <property type="term" value="P:selenocysteine biosynthetic process"/>
    <property type="evidence" value="ECO:0007669"/>
    <property type="project" value="UniProtKB-UniRule"/>
</dbReference>
<dbReference type="InterPro" id="IPR042103">
    <property type="entry name" value="SerRS_1_N_sf"/>
</dbReference>
<dbReference type="SUPFAM" id="SSF55681">
    <property type="entry name" value="Class II aaRS and biotin synthetases"/>
    <property type="match status" value="1"/>
</dbReference>
<feature type="compositionally biased region" description="Basic and acidic residues" evidence="15">
    <location>
        <begin position="177"/>
        <end position="187"/>
    </location>
</feature>
<evidence type="ECO:0000256" key="5">
    <source>
        <dbReference type="ARBA" id="ARBA00022598"/>
    </source>
</evidence>
<dbReference type="GO" id="GO:0006434">
    <property type="term" value="P:seryl-tRNA aminoacylation"/>
    <property type="evidence" value="ECO:0007669"/>
    <property type="project" value="UniProtKB-UniRule"/>
</dbReference>
<comment type="function">
    <text evidence="12">Catalyzes the attachment of serine to tRNA(Ser). Is also able to aminoacylate tRNA(Sec) with serine, to form the misacylated tRNA L-seryl-tRNA(Sec), which will be further converted into selenocysteinyl-tRNA(Sec).</text>
</comment>
<dbReference type="HAMAP" id="MF_00176">
    <property type="entry name" value="Ser_tRNA_synth_type1"/>
    <property type="match status" value="1"/>
</dbReference>
<comment type="subcellular location">
    <subcellularLocation>
        <location evidence="1 12">Cytoplasm</location>
    </subcellularLocation>
</comment>
<dbReference type="PIRSF" id="PIRSF001529">
    <property type="entry name" value="Ser-tRNA-synth_IIa"/>
    <property type="match status" value="1"/>
</dbReference>
<sequence length="479" mass="55168">MLIGRGICRSTRSATSARSLNVCARSISSKSFTCAWMSISDLLFCVEILHTVVYTEPMLDIKFIRENPDIIKEAARKKRVDFNVSKLIDLDKKRRESLTEVEKLRSLQNKASDTVAHIDDETKKKAAIEDLREIKEKLTKKETELKKIAPEWEKLMYDVPNIPDLSVPEGATDEENTEVRKSTEPKPFDFTPKTHVDLLESLNLADLERGTKVSGFRGYFLKNEASLLSLALWQFTMAHMTKKGYEPIFTPALVREENLIGTGHFPQAREDVYKLADDNLYLAATAEVPLMGYYRDEILEENILPKKFIAFSPCYRREAGSHGKDTKGIYRLHEFFKAEQLIFAPNNHEQSVELHEELTKNAEEVLQTLELPYRVVTVVAGQLGRAHVKTYDLEVWIPSEKRYRESHSSSYYHDFQTRRLNIRYRDKNGETRFCHSLNNTAIATPRILISILENYQQKDGSVRIPSVLQEYIGKDTIRP</sequence>
<evidence type="ECO:0000256" key="12">
    <source>
        <dbReference type="HAMAP-Rule" id="MF_00176"/>
    </source>
</evidence>
<evidence type="ECO:0000313" key="17">
    <source>
        <dbReference type="EMBL" id="PIR69486.1"/>
    </source>
</evidence>
<keyword evidence="6 12" id="KW-0547">Nucleotide-binding</keyword>
<evidence type="ECO:0000256" key="13">
    <source>
        <dbReference type="PIRSR" id="PIRSR001529-1"/>
    </source>
</evidence>
<feature type="binding site" evidence="12 14">
    <location>
        <begin position="405"/>
        <end position="408"/>
    </location>
    <ligand>
        <name>ATP</name>
        <dbReference type="ChEBI" id="CHEBI:30616"/>
    </ligand>
</feature>
<feature type="binding site" evidence="13">
    <location>
        <position position="316"/>
    </location>
    <ligand>
        <name>L-serine</name>
        <dbReference type="ChEBI" id="CHEBI:33384"/>
    </ligand>
</feature>
<evidence type="ECO:0000256" key="11">
    <source>
        <dbReference type="ARBA" id="ARBA00048823"/>
    </source>
</evidence>
<dbReference type="Gene3D" id="3.30.930.10">
    <property type="entry name" value="Bira Bifunctional Protein, Domain 2"/>
    <property type="match status" value="1"/>
</dbReference>
<comment type="catalytic activity">
    <reaction evidence="10 12">
        <text>tRNA(Sec) + L-serine + ATP = L-seryl-tRNA(Sec) + AMP + diphosphate + H(+)</text>
        <dbReference type="Rhea" id="RHEA:42580"/>
        <dbReference type="Rhea" id="RHEA-COMP:9742"/>
        <dbReference type="Rhea" id="RHEA-COMP:10128"/>
        <dbReference type="ChEBI" id="CHEBI:15378"/>
        <dbReference type="ChEBI" id="CHEBI:30616"/>
        <dbReference type="ChEBI" id="CHEBI:33019"/>
        <dbReference type="ChEBI" id="CHEBI:33384"/>
        <dbReference type="ChEBI" id="CHEBI:78442"/>
        <dbReference type="ChEBI" id="CHEBI:78533"/>
        <dbReference type="ChEBI" id="CHEBI:456215"/>
        <dbReference type="EC" id="6.1.1.11"/>
    </reaction>
</comment>
<keyword evidence="7 12" id="KW-0067">ATP-binding</keyword>
<evidence type="ECO:0000256" key="15">
    <source>
        <dbReference type="SAM" id="MobiDB-lite"/>
    </source>
</evidence>
<dbReference type="Proteomes" id="UP000231503">
    <property type="component" value="Unassembled WGS sequence"/>
</dbReference>
<evidence type="ECO:0000256" key="14">
    <source>
        <dbReference type="PIRSR" id="PIRSR001529-2"/>
    </source>
</evidence>
<dbReference type="PANTHER" id="PTHR43697">
    <property type="entry name" value="SERYL-TRNA SYNTHETASE"/>
    <property type="match status" value="1"/>
</dbReference>
<feature type="binding site" evidence="12">
    <location>
        <position position="440"/>
    </location>
    <ligand>
        <name>L-serine</name>
        <dbReference type="ChEBI" id="CHEBI:33384"/>
    </ligand>
</feature>
<dbReference type="InterPro" id="IPR002314">
    <property type="entry name" value="aa-tRNA-synt_IIb"/>
</dbReference>
<dbReference type="SUPFAM" id="SSF46589">
    <property type="entry name" value="tRNA-binding arm"/>
    <property type="match status" value="1"/>
</dbReference>
<evidence type="ECO:0000313" key="18">
    <source>
        <dbReference type="Proteomes" id="UP000231503"/>
    </source>
</evidence>
<feature type="binding site" evidence="13">
    <location>
        <position position="438"/>
    </location>
    <ligand>
        <name>L-serine</name>
        <dbReference type="ChEBI" id="CHEBI:33384"/>
    </ligand>
</feature>
<dbReference type="InterPro" id="IPR015866">
    <property type="entry name" value="Ser-tRNA-synth_1_N"/>
</dbReference>
<dbReference type="UniPathway" id="UPA00906">
    <property type="reaction ID" value="UER00895"/>
</dbReference>
<dbReference type="InterPro" id="IPR045864">
    <property type="entry name" value="aa-tRNA-synth_II/BPL/LPL"/>
</dbReference>
<dbReference type="EMBL" id="PFCO01000006">
    <property type="protein sequence ID" value="PIR69486.1"/>
    <property type="molecule type" value="Genomic_DNA"/>
</dbReference>
<dbReference type="NCBIfam" id="TIGR00414">
    <property type="entry name" value="serS"/>
    <property type="match status" value="1"/>
</dbReference>
<evidence type="ECO:0000256" key="6">
    <source>
        <dbReference type="ARBA" id="ARBA00022741"/>
    </source>
</evidence>
<organism evidence="17 18">
    <name type="scientific">Candidatus Niyogibacteria bacterium CG10_big_fil_rev_8_21_14_0_10_46_36</name>
    <dbReference type="NCBI Taxonomy" id="1974726"/>
    <lineage>
        <taxon>Bacteria</taxon>
        <taxon>Candidatus Niyogiibacteriota</taxon>
    </lineage>
</organism>
<evidence type="ECO:0000256" key="8">
    <source>
        <dbReference type="ARBA" id="ARBA00022917"/>
    </source>
</evidence>
<dbReference type="EC" id="6.1.1.11" evidence="12"/>
<evidence type="ECO:0000256" key="10">
    <source>
        <dbReference type="ARBA" id="ARBA00047929"/>
    </source>
</evidence>
<dbReference type="GO" id="GO:0005524">
    <property type="term" value="F:ATP binding"/>
    <property type="evidence" value="ECO:0007669"/>
    <property type="project" value="UniProtKB-UniRule"/>
</dbReference>
<feature type="binding site" evidence="12 14">
    <location>
        <begin position="316"/>
        <end position="318"/>
    </location>
    <ligand>
        <name>ATP</name>
        <dbReference type="ChEBI" id="CHEBI:30616"/>
    </ligand>
</feature>
<dbReference type="PRINTS" id="PR00981">
    <property type="entry name" value="TRNASYNTHSER"/>
</dbReference>
<evidence type="ECO:0000256" key="4">
    <source>
        <dbReference type="ARBA" id="ARBA00022490"/>
    </source>
</evidence>
<dbReference type="Gene3D" id="1.10.287.40">
    <property type="entry name" value="Serine-tRNA synthetase, tRNA binding domain"/>
    <property type="match status" value="1"/>
</dbReference>
<evidence type="ECO:0000259" key="16">
    <source>
        <dbReference type="PROSITE" id="PS50862"/>
    </source>
</evidence>
<evidence type="ECO:0000256" key="1">
    <source>
        <dbReference type="ARBA" id="ARBA00004496"/>
    </source>
</evidence>
<dbReference type="Pfam" id="PF02403">
    <property type="entry name" value="Seryl_tRNA_N"/>
    <property type="match status" value="1"/>
</dbReference>
<feature type="site" description="Important for serine binding" evidence="13">
    <location>
        <position position="440"/>
    </location>
</feature>
<comment type="subunit">
    <text evidence="12">Homodimer. The tRNA molecule binds across the dimer.</text>
</comment>